<dbReference type="AlphaFoldDB" id="A0A0K2U904"/>
<proteinExistence type="predicted"/>
<evidence type="ECO:0000313" key="3">
    <source>
        <dbReference type="EMBL" id="CDW34422.1"/>
    </source>
</evidence>
<dbReference type="EMBL" id="HACA01017061">
    <property type="protein sequence ID" value="CDW34422.1"/>
    <property type="molecule type" value="Transcribed_RNA"/>
</dbReference>
<keyword evidence="4" id="KW-1185">Reference proteome</keyword>
<evidence type="ECO:0000256" key="1">
    <source>
        <dbReference type="SAM" id="SignalP"/>
    </source>
</evidence>
<name>A0A0K2U904_LEPSM</name>
<sequence length="146" mass="16899">MKRLLFLVCVLSLSDWVWCVSRKASLRPLSFKRSPIEDRQIQQQRQLFYPLAYSRSLRSSPTYMNEAPNMNKDIAGLAANREDYGDQFLTHLSTSDLYRLLEVLDILENKREGSFAPQNSRMSGSTAVLPEEVETLKNLLDLYNQH</sequence>
<evidence type="ECO:0000313" key="2">
    <source>
        <dbReference type="EMBL" id="CAF2971674.1"/>
    </source>
</evidence>
<gene>
    <name evidence="2" type="ORF">LSAA_12024</name>
</gene>
<feature type="chain" id="PRO_5035992669" evidence="1">
    <location>
        <begin position="20"/>
        <end position="146"/>
    </location>
</feature>
<evidence type="ECO:0000313" key="4">
    <source>
        <dbReference type="Proteomes" id="UP000675881"/>
    </source>
</evidence>
<feature type="signal peptide" evidence="1">
    <location>
        <begin position="1"/>
        <end position="19"/>
    </location>
</feature>
<dbReference type="EMBL" id="HG994585">
    <property type="protein sequence ID" value="CAF2971674.1"/>
    <property type="molecule type" value="Genomic_DNA"/>
</dbReference>
<reference evidence="2" key="2">
    <citation type="submission" date="2021-02" db="EMBL/GenBank/DDBJ databases">
        <authorList>
            <person name="Bekaert M."/>
        </authorList>
    </citation>
    <scope>NUCLEOTIDE SEQUENCE</scope>
    <source>
        <strain evidence="2">IoA-00</strain>
    </source>
</reference>
<protein>
    <submittedName>
        <fullName evidence="2">(salmon louse) hypothetical protein</fullName>
    </submittedName>
</protein>
<dbReference type="Proteomes" id="UP000675881">
    <property type="component" value="Chromosome 6"/>
</dbReference>
<reference evidence="3" key="1">
    <citation type="submission" date="2014-05" db="EMBL/GenBank/DDBJ databases">
        <authorList>
            <person name="Chronopoulou M."/>
        </authorList>
    </citation>
    <scope>NUCLEOTIDE SEQUENCE</scope>
    <source>
        <tissue evidence="3">Whole organism</tissue>
    </source>
</reference>
<keyword evidence="1" id="KW-0732">Signal</keyword>
<organism evidence="3">
    <name type="scientific">Lepeophtheirus salmonis</name>
    <name type="common">Salmon louse</name>
    <name type="synonym">Caligus salmonis</name>
    <dbReference type="NCBI Taxonomy" id="72036"/>
    <lineage>
        <taxon>Eukaryota</taxon>
        <taxon>Metazoa</taxon>
        <taxon>Ecdysozoa</taxon>
        <taxon>Arthropoda</taxon>
        <taxon>Crustacea</taxon>
        <taxon>Multicrustacea</taxon>
        <taxon>Hexanauplia</taxon>
        <taxon>Copepoda</taxon>
        <taxon>Siphonostomatoida</taxon>
        <taxon>Caligidae</taxon>
        <taxon>Lepeophtheirus</taxon>
    </lineage>
</organism>
<accession>A0A0K2U904</accession>